<keyword evidence="10 14" id="KW-0663">Pyridoxal phosphate</keyword>
<dbReference type="InterPro" id="IPR050147">
    <property type="entry name" value="Ser/Thr_Dehydratase"/>
</dbReference>
<accession>A0A9N8WME6</accession>
<comment type="similarity">
    <text evidence="5 14">Belongs to the serine/threonine dehydratase family.</text>
</comment>
<dbReference type="FunFam" id="3.40.50.1100:FF:000008">
    <property type="entry name" value="L-threonine dehydratase"/>
    <property type="match status" value="1"/>
</dbReference>
<dbReference type="FunFam" id="3.40.1020.10:FF:000001">
    <property type="entry name" value="L-threonine dehydratase"/>
    <property type="match status" value="1"/>
</dbReference>
<proteinExistence type="inferred from homology"/>
<dbReference type="GO" id="GO:0003941">
    <property type="term" value="F:L-serine ammonia-lyase activity"/>
    <property type="evidence" value="ECO:0007669"/>
    <property type="project" value="TreeGrafter"/>
</dbReference>
<dbReference type="EC" id="4.3.1.19" evidence="14"/>
<dbReference type="GO" id="GO:0006567">
    <property type="term" value="P:L-threonine catabolic process"/>
    <property type="evidence" value="ECO:0007669"/>
    <property type="project" value="TreeGrafter"/>
</dbReference>
<feature type="domain" description="ACT-like" evidence="15">
    <location>
        <begin position="367"/>
        <end position="439"/>
    </location>
</feature>
<evidence type="ECO:0000256" key="3">
    <source>
        <dbReference type="ARBA" id="ARBA00004173"/>
    </source>
</evidence>
<keyword evidence="8 14" id="KW-0412">Isoleucine biosynthesis</keyword>
<dbReference type="EMBL" id="CAJVPI010000162">
    <property type="protein sequence ID" value="CAG8492173.1"/>
    <property type="molecule type" value="Genomic_DNA"/>
</dbReference>
<dbReference type="InterPro" id="IPR036052">
    <property type="entry name" value="TrpB-like_PALP_sf"/>
</dbReference>
<evidence type="ECO:0000256" key="5">
    <source>
        <dbReference type="ARBA" id="ARBA00010869"/>
    </source>
</evidence>
<evidence type="ECO:0000256" key="14">
    <source>
        <dbReference type="RuleBase" id="RU362012"/>
    </source>
</evidence>
<dbReference type="CDD" id="cd01562">
    <property type="entry name" value="Thr-dehyd"/>
    <property type="match status" value="1"/>
</dbReference>
<dbReference type="PANTHER" id="PTHR48078:SF11">
    <property type="entry name" value="THREONINE DEHYDRATASE, MITOCHONDRIAL"/>
    <property type="match status" value="1"/>
</dbReference>
<reference evidence="16" key="1">
    <citation type="submission" date="2021-06" db="EMBL/GenBank/DDBJ databases">
        <authorList>
            <person name="Kallberg Y."/>
            <person name="Tangrot J."/>
            <person name="Rosling A."/>
        </authorList>
    </citation>
    <scope>NUCLEOTIDE SEQUENCE</scope>
    <source>
        <strain evidence="16">BR232B</strain>
    </source>
</reference>
<dbReference type="InterPro" id="IPR005787">
    <property type="entry name" value="Thr_deHydtase_biosynth"/>
</dbReference>
<evidence type="ECO:0000256" key="12">
    <source>
        <dbReference type="ARBA" id="ARBA00023239"/>
    </source>
</evidence>
<evidence type="ECO:0000256" key="13">
    <source>
        <dbReference type="ARBA" id="ARBA00023304"/>
    </source>
</evidence>
<dbReference type="Proteomes" id="UP000789739">
    <property type="component" value="Unassembled WGS sequence"/>
</dbReference>
<dbReference type="GO" id="GO:0006565">
    <property type="term" value="P:L-serine catabolic process"/>
    <property type="evidence" value="ECO:0007669"/>
    <property type="project" value="TreeGrafter"/>
</dbReference>
<dbReference type="InterPro" id="IPR001721">
    <property type="entry name" value="TD_ACT-like"/>
</dbReference>
<name>A0A9N8WME6_9GLOM</name>
<protein>
    <recommendedName>
        <fullName evidence="14">Threonine dehydratase</fullName>
        <ecNumber evidence="14">4.3.1.19</ecNumber>
    </recommendedName>
    <alternativeName>
        <fullName evidence="14">Threonine deaminase</fullName>
    </alternativeName>
</protein>
<dbReference type="Gene3D" id="3.40.50.1100">
    <property type="match status" value="2"/>
</dbReference>
<feature type="domain" description="ACT-like" evidence="15">
    <location>
        <begin position="461"/>
        <end position="532"/>
    </location>
</feature>
<comment type="cofactor">
    <cofactor evidence="2 14">
        <name>pyridoxal 5'-phosphate</name>
        <dbReference type="ChEBI" id="CHEBI:597326"/>
    </cofactor>
</comment>
<comment type="subcellular location">
    <subcellularLocation>
        <location evidence="3">Mitochondrion</location>
    </subcellularLocation>
</comment>
<evidence type="ECO:0000313" key="17">
    <source>
        <dbReference type="Proteomes" id="UP000789739"/>
    </source>
</evidence>
<dbReference type="PROSITE" id="PS51672">
    <property type="entry name" value="ACT_LIKE"/>
    <property type="match status" value="2"/>
</dbReference>
<evidence type="ECO:0000256" key="8">
    <source>
        <dbReference type="ARBA" id="ARBA00022624"/>
    </source>
</evidence>
<dbReference type="InterPro" id="IPR000634">
    <property type="entry name" value="Ser/Thr_deHydtase_PyrdxlP-BS"/>
</dbReference>
<dbReference type="OrthoDB" id="4418812at2759"/>
<keyword evidence="13 14" id="KW-0100">Branched-chain amino acid biosynthesis</keyword>
<dbReference type="Pfam" id="PF00585">
    <property type="entry name" value="Thr_dehydrat_C"/>
    <property type="match status" value="2"/>
</dbReference>
<dbReference type="GO" id="GO:0009097">
    <property type="term" value="P:isoleucine biosynthetic process"/>
    <property type="evidence" value="ECO:0007669"/>
    <property type="project" value="UniProtKB-UniRule"/>
</dbReference>
<dbReference type="PROSITE" id="PS00165">
    <property type="entry name" value="DEHYDRATASE_SER_THR"/>
    <property type="match status" value="1"/>
</dbReference>
<dbReference type="InterPro" id="IPR045865">
    <property type="entry name" value="ACT-like_dom_sf"/>
</dbReference>
<keyword evidence="17" id="KW-1185">Reference proteome</keyword>
<evidence type="ECO:0000256" key="2">
    <source>
        <dbReference type="ARBA" id="ARBA00001933"/>
    </source>
</evidence>
<sequence length="541" mass="60307">METTDDKSHNYVPTGKALVETTTTTPSPHLINPMPDFKEPDYLRLILTSRVYDIVKETPLQKATNLSLKLDNKIMLKREDLQEVFSFKIRGAYNKIAHLAPEEKKRGVIACSAGNHAQGVALSARHLGLPATIVMPLATPDIKWRNVKRLGAKVVLHGSDFDEAKQECARLSELHQLTNIPPYDDPYVIAGQGTIAMEILRQCNLDEIHAIFACVGGGGLIAGIGSYVKKLCPNIKIIGVETYDANAMTLSLKAQERAALDEVGLFADGAAVRLVGEETFRVCREVIDEMVLVSTDEICAAIKDVFEDTRTIVEPAGALSVAGIKKYIAEKNLSGKCCVAITSGANMNFDRLRFVAERAELGEHREALISAIIPERPGSFVQLYNHIHPRSITEFSYRYSDSEKAWIYMSFMVENREKEIPTILAALKEDGMDGQDISDNEMAKSHARYLVGGRSNVENERLYRFEFPERPGALRKFLQGLRAEWNISLFHYRNHGSDMGKVLVGIQVTPDDADAFESFKNNLGYHVVDETQNPVYTQFLK</sequence>
<evidence type="ECO:0000313" key="16">
    <source>
        <dbReference type="EMBL" id="CAG8492173.1"/>
    </source>
</evidence>
<dbReference type="SUPFAM" id="SSF53686">
    <property type="entry name" value="Tryptophan synthase beta subunit-like PLP-dependent enzymes"/>
    <property type="match status" value="1"/>
</dbReference>
<comment type="caution">
    <text evidence="16">The sequence shown here is derived from an EMBL/GenBank/DDBJ whole genome shotgun (WGS) entry which is preliminary data.</text>
</comment>
<evidence type="ECO:0000256" key="9">
    <source>
        <dbReference type="ARBA" id="ARBA00022737"/>
    </source>
</evidence>
<evidence type="ECO:0000256" key="10">
    <source>
        <dbReference type="ARBA" id="ARBA00022898"/>
    </source>
</evidence>
<dbReference type="InterPro" id="IPR001926">
    <property type="entry name" value="TrpB-like_PALP"/>
</dbReference>
<dbReference type="CDD" id="cd04907">
    <property type="entry name" value="ACT_ThrD-I_2"/>
    <property type="match status" value="1"/>
</dbReference>
<evidence type="ECO:0000259" key="15">
    <source>
        <dbReference type="PROSITE" id="PS51672"/>
    </source>
</evidence>
<keyword evidence="12 14" id="KW-0456">Lyase</keyword>
<dbReference type="GO" id="GO:0004794">
    <property type="term" value="F:threonine deaminase activity"/>
    <property type="evidence" value="ECO:0007669"/>
    <property type="project" value="UniProtKB-UniRule"/>
</dbReference>
<keyword evidence="11" id="KW-0496">Mitochondrion</keyword>
<keyword evidence="9" id="KW-0677">Repeat</keyword>
<dbReference type="Gene3D" id="3.40.1020.10">
    <property type="entry name" value="Biosynthetic Threonine Deaminase, Domain 3"/>
    <property type="match status" value="1"/>
</dbReference>
<evidence type="ECO:0000256" key="1">
    <source>
        <dbReference type="ARBA" id="ARBA00001274"/>
    </source>
</evidence>
<dbReference type="InterPro" id="IPR038110">
    <property type="entry name" value="TD_ACT-like_sf"/>
</dbReference>
<evidence type="ECO:0000256" key="6">
    <source>
        <dbReference type="ARBA" id="ARBA00011881"/>
    </source>
</evidence>
<dbReference type="NCBIfam" id="NF006674">
    <property type="entry name" value="PRK09224.1"/>
    <property type="match status" value="1"/>
</dbReference>
<gene>
    <name evidence="16" type="ORF">PBRASI_LOCUS2165</name>
</gene>
<dbReference type="SUPFAM" id="SSF55021">
    <property type="entry name" value="ACT-like"/>
    <property type="match status" value="1"/>
</dbReference>
<evidence type="ECO:0000256" key="4">
    <source>
        <dbReference type="ARBA" id="ARBA00004810"/>
    </source>
</evidence>
<comment type="pathway">
    <text evidence="4 14">Amino-acid biosynthesis; L-isoleucine biosynthesis; 2-oxobutanoate from L-threonine: step 1/1.</text>
</comment>
<dbReference type="FunFam" id="3.40.50.1100:FF:000005">
    <property type="entry name" value="Threonine dehydratase catabolic"/>
    <property type="match status" value="1"/>
</dbReference>
<dbReference type="Pfam" id="PF00291">
    <property type="entry name" value="PALP"/>
    <property type="match status" value="1"/>
</dbReference>
<dbReference type="AlphaFoldDB" id="A0A9N8WME6"/>
<keyword evidence="7 14" id="KW-0028">Amino-acid biosynthesis</keyword>
<dbReference type="GO" id="GO:0030170">
    <property type="term" value="F:pyridoxal phosphate binding"/>
    <property type="evidence" value="ECO:0007669"/>
    <property type="project" value="InterPro"/>
</dbReference>
<organism evidence="16 17">
    <name type="scientific">Paraglomus brasilianum</name>
    <dbReference type="NCBI Taxonomy" id="144538"/>
    <lineage>
        <taxon>Eukaryota</taxon>
        <taxon>Fungi</taxon>
        <taxon>Fungi incertae sedis</taxon>
        <taxon>Mucoromycota</taxon>
        <taxon>Glomeromycotina</taxon>
        <taxon>Glomeromycetes</taxon>
        <taxon>Paraglomerales</taxon>
        <taxon>Paraglomeraceae</taxon>
        <taxon>Paraglomus</taxon>
    </lineage>
</organism>
<evidence type="ECO:0000256" key="11">
    <source>
        <dbReference type="ARBA" id="ARBA00023128"/>
    </source>
</evidence>
<dbReference type="GO" id="GO:0005739">
    <property type="term" value="C:mitochondrion"/>
    <property type="evidence" value="ECO:0007669"/>
    <property type="project" value="UniProtKB-SubCell"/>
</dbReference>
<evidence type="ECO:0000256" key="7">
    <source>
        <dbReference type="ARBA" id="ARBA00022605"/>
    </source>
</evidence>
<dbReference type="NCBIfam" id="TIGR01124">
    <property type="entry name" value="ilvA_2Cterm"/>
    <property type="match status" value="1"/>
</dbReference>
<dbReference type="CDD" id="cd04906">
    <property type="entry name" value="ACT_ThrD-I_1"/>
    <property type="match status" value="1"/>
</dbReference>
<comment type="subunit">
    <text evidence="6">Homotetramer.</text>
</comment>
<dbReference type="PANTHER" id="PTHR48078">
    <property type="entry name" value="THREONINE DEHYDRATASE, MITOCHONDRIAL-RELATED"/>
    <property type="match status" value="1"/>
</dbReference>
<comment type="catalytic activity">
    <reaction evidence="1 14">
        <text>L-threonine = 2-oxobutanoate + NH4(+)</text>
        <dbReference type="Rhea" id="RHEA:22108"/>
        <dbReference type="ChEBI" id="CHEBI:16763"/>
        <dbReference type="ChEBI" id="CHEBI:28938"/>
        <dbReference type="ChEBI" id="CHEBI:57926"/>
        <dbReference type="EC" id="4.3.1.19"/>
    </reaction>
</comment>